<keyword evidence="3" id="KW-1003">Cell membrane</keyword>
<evidence type="ECO:0000256" key="5">
    <source>
        <dbReference type="ARBA" id="ARBA00022741"/>
    </source>
</evidence>
<keyword evidence="7" id="KW-1278">Translocase</keyword>
<keyword evidence="5" id="KW-0547">Nucleotide-binding</keyword>
<evidence type="ECO:0000256" key="6">
    <source>
        <dbReference type="ARBA" id="ARBA00022840"/>
    </source>
</evidence>
<name>A0A381UZV8_9ZZZZ</name>
<accession>A0A381UZV8</accession>
<evidence type="ECO:0000256" key="1">
    <source>
        <dbReference type="ARBA" id="ARBA00004202"/>
    </source>
</evidence>
<evidence type="ECO:0000259" key="9">
    <source>
        <dbReference type="SMART" id="SM00382"/>
    </source>
</evidence>
<sequence length="170" mass="18846">MENDILLDVRDLRIVINSDGEDVHIVDGINFDITPGKVLAVVGESGCGKSVTAQSLLRLLPHELRIASGRINFRDPDTQSTVDLASMPEEGKAIRNIRGNHIAMIFQEPMSSFSLLHTMGNQIGEVIRLHRKTSKAETRALVIELLDKVEIPDPEPAIDQYPYEFSGGMR</sequence>
<evidence type="ECO:0000256" key="8">
    <source>
        <dbReference type="ARBA" id="ARBA00023136"/>
    </source>
</evidence>
<keyword evidence="8" id="KW-0472">Membrane</keyword>
<dbReference type="GO" id="GO:0005886">
    <property type="term" value="C:plasma membrane"/>
    <property type="evidence" value="ECO:0007669"/>
    <property type="project" value="UniProtKB-SubCell"/>
</dbReference>
<dbReference type="EMBL" id="UINC01007292">
    <property type="protein sequence ID" value="SVA32503.1"/>
    <property type="molecule type" value="Genomic_DNA"/>
</dbReference>
<comment type="subcellular location">
    <subcellularLocation>
        <location evidence="1">Cell membrane</location>
        <topology evidence="1">Peripheral membrane protein</topology>
    </subcellularLocation>
</comment>
<dbReference type="InterPro" id="IPR003593">
    <property type="entry name" value="AAA+_ATPase"/>
</dbReference>
<reference evidence="10" key="1">
    <citation type="submission" date="2018-05" db="EMBL/GenBank/DDBJ databases">
        <authorList>
            <person name="Lanie J.A."/>
            <person name="Ng W.-L."/>
            <person name="Kazmierczak K.M."/>
            <person name="Andrzejewski T.M."/>
            <person name="Davidsen T.M."/>
            <person name="Wayne K.J."/>
            <person name="Tettelin H."/>
            <person name="Glass J.I."/>
            <person name="Rusch D."/>
            <person name="Podicherti R."/>
            <person name="Tsui H.-C.T."/>
            <person name="Winkler M.E."/>
        </authorList>
    </citation>
    <scope>NUCLEOTIDE SEQUENCE</scope>
</reference>
<dbReference type="Gene3D" id="3.40.50.300">
    <property type="entry name" value="P-loop containing nucleotide triphosphate hydrolases"/>
    <property type="match status" value="1"/>
</dbReference>
<feature type="non-terminal residue" evidence="10">
    <location>
        <position position="170"/>
    </location>
</feature>
<keyword evidence="6" id="KW-0067">ATP-binding</keyword>
<organism evidence="10">
    <name type="scientific">marine metagenome</name>
    <dbReference type="NCBI Taxonomy" id="408172"/>
    <lineage>
        <taxon>unclassified sequences</taxon>
        <taxon>metagenomes</taxon>
        <taxon>ecological metagenomes</taxon>
    </lineage>
</organism>
<proteinExistence type="predicted"/>
<evidence type="ECO:0000256" key="7">
    <source>
        <dbReference type="ARBA" id="ARBA00022967"/>
    </source>
</evidence>
<evidence type="ECO:0000256" key="4">
    <source>
        <dbReference type="ARBA" id="ARBA00022519"/>
    </source>
</evidence>
<keyword evidence="4" id="KW-0997">Cell inner membrane</keyword>
<dbReference type="GO" id="GO:0005524">
    <property type="term" value="F:ATP binding"/>
    <property type="evidence" value="ECO:0007669"/>
    <property type="project" value="UniProtKB-KW"/>
</dbReference>
<evidence type="ECO:0000313" key="10">
    <source>
        <dbReference type="EMBL" id="SVA32503.1"/>
    </source>
</evidence>
<dbReference type="InterPro" id="IPR003439">
    <property type="entry name" value="ABC_transporter-like_ATP-bd"/>
</dbReference>
<evidence type="ECO:0000256" key="3">
    <source>
        <dbReference type="ARBA" id="ARBA00022475"/>
    </source>
</evidence>
<dbReference type="InterPro" id="IPR027417">
    <property type="entry name" value="P-loop_NTPase"/>
</dbReference>
<dbReference type="Pfam" id="PF00005">
    <property type="entry name" value="ABC_tran"/>
    <property type="match status" value="1"/>
</dbReference>
<dbReference type="PANTHER" id="PTHR43297">
    <property type="entry name" value="OLIGOPEPTIDE TRANSPORT ATP-BINDING PROTEIN APPD"/>
    <property type="match status" value="1"/>
</dbReference>
<dbReference type="PANTHER" id="PTHR43297:SF14">
    <property type="entry name" value="ATPASE AAA-TYPE CORE DOMAIN-CONTAINING PROTEIN"/>
    <property type="match status" value="1"/>
</dbReference>
<protein>
    <recommendedName>
        <fullName evidence="9">AAA+ ATPase domain-containing protein</fullName>
    </recommendedName>
</protein>
<feature type="domain" description="AAA+ ATPase" evidence="9">
    <location>
        <begin position="35"/>
        <end position="155"/>
    </location>
</feature>
<dbReference type="GO" id="GO:0016887">
    <property type="term" value="F:ATP hydrolysis activity"/>
    <property type="evidence" value="ECO:0007669"/>
    <property type="project" value="InterPro"/>
</dbReference>
<dbReference type="InterPro" id="IPR050388">
    <property type="entry name" value="ABC_Ni/Peptide_Import"/>
</dbReference>
<dbReference type="AlphaFoldDB" id="A0A381UZV8"/>
<dbReference type="SMART" id="SM00382">
    <property type="entry name" value="AAA"/>
    <property type="match status" value="1"/>
</dbReference>
<gene>
    <name evidence="10" type="ORF">METZ01_LOCUS85357</name>
</gene>
<dbReference type="SUPFAM" id="SSF53795">
    <property type="entry name" value="PEP carboxykinase-like"/>
    <property type="match status" value="1"/>
</dbReference>
<keyword evidence="2" id="KW-0813">Transport</keyword>
<evidence type="ECO:0000256" key="2">
    <source>
        <dbReference type="ARBA" id="ARBA00022448"/>
    </source>
</evidence>